<dbReference type="Proteomes" id="UP000265716">
    <property type="component" value="Unassembled WGS sequence"/>
</dbReference>
<evidence type="ECO:0000313" key="2">
    <source>
        <dbReference type="Proteomes" id="UP000265716"/>
    </source>
</evidence>
<accession>A0A397DLF9</accession>
<dbReference type="EMBL" id="QUTC01003941">
    <property type="protein sequence ID" value="RHY67387.1"/>
    <property type="molecule type" value="Genomic_DNA"/>
</dbReference>
<proteinExistence type="predicted"/>
<comment type="caution">
    <text evidence="1">The sequence shown here is derived from an EMBL/GenBank/DDBJ whole genome shotgun (WGS) entry which is preliminary data.</text>
</comment>
<sequence length="338" mass="37931">MIGYSKPAFQRTDFQRTCRASTHNIVGAHSTSLYELTLEPMVKETVGQRNTSAVRLATFVCGGASWSEIKTKIFVKFKGKCLGLAARDDNGAWTIIDEPLNETYFARMFSLRSGSHVRRLDNDSSMGDWLTAMRSTRVGLSIYKYGNSVATKEQLLEFTAVCVVPGVQDRGGAPSEETIQQYIAKLREKWQETWEGDRPIWRIWAGHVLRPPVLAWDSRIQHQPPSHVLARLRPRTLAHDVRMESMGRTIRTAMDVVDASMLELGQIRGSVDVVLRAVEIVNQRLALFEQALAAKRETLVAMGQDLAPIPDNELPVAGLHAVENVRDTDHDFALEDME</sequence>
<dbReference type="VEuPathDB" id="FungiDB:H257_07956"/>
<reference evidence="1 2" key="1">
    <citation type="submission" date="2018-08" db="EMBL/GenBank/DDBJ databases">
        <title>Aphanomyces genome sequencing and annotation.</title>
        <authorList>
            <person name="Minardi D."/>
            <person name="Oidtmann B."/>
            <person name="Van Der Giezen M."/>
            <person name="Studholme D.J."/>
        </authorList>
    </citation>
    <scope>NUCLEOTIDE SEQUENCE [LARGE SCALE GENOMIC DNA]</scope>
    <source>
        <strain evidence="1 2">SA</strain>
    </source>
</reference>
<evidence type="ECO:0000313" key="1">
    <source>
        <dbReference type="EMBL" id="RHY67387.1"/>
    </source>
</evidence>
<dbReference type="AlphaFoldDB" id="A0A397DLF9"/>
<protein>
    <submittedName>
        <fullName evidence="1">Uncharacterized protein</fullName>
    </submittedName>
</protein>
<gene>
    <name evidence="1" type="ORF">DYB38_009577</name>
</gene>
<organism evidence="1 2">
    <name type="scientific">Aphanomyces astaci</name>
    <name type="common">Crayfish plague agent</name>
    <dbReference type="NCBI Taxonomy" id="112090"/>
    <lineage>
        <taxon>Eukaryota</taxon>
        <taxon>Sar</taxon>
        <taxon>Stramenopiles</taxon>
        <taxon>Oomycota</taxon>
        <taxon>Saprolegniomycetes</taxon>
        <taxon>Saprolegniales</taxon>
        <taxon>Verrucalvaceae</taxon>
        <taxon>Aphanomyces</taxon>
    </lineage>
</organism>
<name>A0A397DLF9_APHAT</name>